<proteinExistence type="predicted"/>
<evidence type="ECO:0000256" key="1">
    <source>
        <dbReference type="SAM" id="MobiDB-lite"/>
    </source>
</evidence>
<protein>
    <submittedName>
        <fullName evidence="2">Uncharacterized protein</fullName>
    </submittedName>
</protein>
<accession>A0AAU8ADA3</accession>
<gene>
    <name evidence="2" type="ORF">PVT71_07970</name>
</gene>
<organism evidence="2">
    <name type="scientific">Alloyangia sp. H15</name>
    <dbReference type="NCBI Taxonomy" id="3029062"/>
    <lineage>
        <taxon>Bacteria</taxon>
        <taxon>Pseudomonadati</taxon>
        <taxon>Pseudomonadota</taxon>
        <taxon>Alphaproteobacteria</taxon>
        <taxon>Rhodobacterales</taxon>
        <taxon>Roseobacteraceae</taxon>
        <taxon>Alloyangia</taxon>
    </lineage>
</organism>
<sequence length="68" mass="7328">MTPPRDPAAAVQAPPAFASTRPGSSRRDQTGWVPLHKATHDLVSGARRLRGAFVADRGADRGRARRPE</sequence>
<dbReference type="AlphaFoldDB" id="A0AAU8ADA3"/>
<reference evidence="2" key="1">
    <citation type="submission" date="2023-02" db="EMBL/GenBank/DDBJ databases">
        <title>Description and genomic characterization of Salipiger bruguierae sp. nov., isolated from the sediment of mangrove plant Bruguiera sexangula.</title>
        <authorList>
            <person name="Long M."/>
        </authorList>
    </citation>
    <scope>NUCLEOTIDE SEQUENCE</scope>
    <source>
        <strain evidence="2">H15</strain>
    </source>
</reference>
<feature type="compositionally biased region" description="Low complexity" evidence="1">
    <location>
        <begin position="7"/>
        <end position="18"/>
    </location>
</feature>
<name>A0AAU8ADA3_9RHOB</name>
<dbReference type="RefSeq" id="WP_353471262.1">
    <property type="nucleotide sequence ID" value="NZ_CP123384.1"/>
</dbReference>
<evidence type="ECO:0000313" key="2">
    <source>
        <dbReference type="EMBL" id="XCC92433.1"/>
    </source>
</evidence>
<feature type="region of interest" description="Disordered" evidence="1">
    <location>
        <begin position="1"/>
        <end position="34"/>
    </location>
</feature>
<dbReference type="EMBL" id="CP123384">
    <property type="protein sequence ID" value="XCC92433.1"/>
    <property type="molecule type" value="Genomic_DNA"/>
</dbReference>